<name>A0A832ZWK8_9CREN</name>
<comment type="catalytic activity">
    <reaction evidence="8">
        <text>guanosine(26) in tRNA + 2 S-adenosyl-L-methionine = N(2)-dimethylguanosine(26) in tRNA + 2 S-adenosyl-L-homocysteine + 2 H(+)</text>
        <dbReference type="Rhea" id="RHEA:43140"/>
        <dbReference type="Rhea" id="RHEA-COMP:10359"/>
        <dbReference type="Rhea" id="RHEA-COMP:10360"/>
        <dbReference type="ChEBI" id="CHEBI:15378"/>
        <dbReference type="ChEBI" id="CHEBI:57856"/>
        <dbReference type="ChEBI" id="CHEBI:59789"/>
        <dbReference type="ChEBI" id="CHEBI:74269"/>
        <dbReference type="ChEBI" id="CHEBI:74513"/>
        <dbReference type="EC" id="2.1.1.216"/>
    </reaction>
</comment>
<keyword evidence="3 8" id="KW-0808">Transferase</keyword>
<feature type="binding site" evidence="8">
    <location>
        <position position="283"/>
    </location>
    <ligand>
        <name>Zn(2+)</name>
        <dbReference type="ChEBI" id="CHEBI:29105"/>
    </ligand>
</feature>
<feature type="binding site" evidence="8">
    <location>
        <position position="52"/>
    </location>
    <ligand>
        <name>S-adenosyl-L-methionine</name>
        <dbReference type="ChEBI" id="CHEBI:59789"/>
    </ligand>
</feature>
<dbReference type="InterPro" id="IPR022923">
    <property type="entry name" value="TRM1_arc_bac"/>
</dbReference>
<dbReference type="GO" id="GO:0046872">
    <property type="term" value="F:metal ion binding"/>
    <property type="evidence" value="ECO:0007669"/>
    <property type="project" value="UniProtKB-KW"/>
</dbReference>
<dbReference type="Proteomes" id="UP000600071">
    <property type="component" value="Unassembled WGS sequence"/>
</dbReference>
<feature type="binding site" evidence="8">
    <location>
        <position position="266"/>
    </location>
    <ligand>
        <name>Zn(2+)</name>
        <dbReference type="ChEBI" id="CHEBI:29105"/>
    </ligand>
</feature>
<keyword evidence="6 8" id="KW-0694">RNA-binding</keyword>
<evidence type="ECO:0000256" key="2">
    <source>
        <dbReference type="ARBA" id="ARBA00022603"/>
    </source>
</evidence>
<evidence type="ECO:0000256" key="1">
    <source>
        <dbReference type="ARBA" id="ARBA00022555"/>
    </source>
</evidence>
<evidence type="ECO:0000256" key="8">
    <source>
        <dbReference type="HAMAP-Rule" id="MF_00290"/>
    </source>
</evidence>
<feature type="binding site" evidence="8">
    <location>
        <position position="263"/>
    </location>
    <ligand>
        <name>Zn(2+)</name>
        <dbReference type="ChEBI" id="CHEBI:29105"/>
    </ligand>
</feature>
<proteinExistence type="inferred from homology"/>
<sequence length="407" mass="46094">MVVERLPYPTKRIKEGKTKIIIPDPDAYRRKDGVYEPAWAPVFYNPRMRFNRDLAVLFANVYRELAGLERLIVVEPLTGSGVRAIRYAVEAGARVYAADIDPDAVHLARINVENNGVLDSVTVEHADANEYLARLKREGIRPSIVDIDPFGSPIPFIDTAIQSISVRGVLAVTATDTAPLSGTHPRALRRRYDVKPARTAWEKEQAVRILAGYIIRRAASHDYGTRILLAYYADYYVRIYAEIRRGASRADESLSMLGYGVYCPYCGYTGYTDTLSHQCPYCCGSLQAVGPLYRGPLCDPELVKRMRRLAEEKSTMLSEHRRITRLLEQLEAECSITKPYYRLDKLCSILHMNMPKLAQVVNALRIRGYKAARTHFDPRGFKTDAPHPEAVNTLIELQTRLDRGYSH</sequence>
<dbReference type="PANTHER" id="PTHR10631:SF3">
    <property type="entry name" value="TRNA (GUANINE(26)-N(2))-DIMETHYLTRANSFERASE"/>
    <property type="match status" value="1"/>
</dbReference>
<dbReference type="InterPro" id="IPR002905">
    <property type="entry name" value="Trm1"/>
</dbReference>
<dbReference type="EMBL" id="DQVR01000074">
    <property type="protein sequence ID" value="HIQ24074.1"/>
    <property type="molecule type" value="Genomic_DNA"/>
</dbReference>
<protein>
    <recommendedName>
        <fullName evidence="7 8">tRNA (guanine(26)-N(2))-dimethyltransferase</fullName>
        <ecNumber evidence="7 8">2.1.1.216</ecNumber>
    </recommendedName>
    <alternativeName>
        <fullName evidence="8">tRNA 2,2-dimethylguanosine-26 methyltransferase</fullName>
    </alternativeName>
    <alternativeName>
        <fullName evidence="8">tRNA(guanine-26,N(2)-N(2)) methyltransferase</fullName>
    </alternativeName>
    <alternativeName>
        <fullName evidence="8">tRNA(m(2,2)G26)dimethyltransferase</fullName>
    </alternativeName>
</protein>
<dbReference type="NCBIfam" id="TIGR00308">
    <property type="entry name" value="TRM1"/>
    <property type="match status" value="1"/>
</dbReference>
<evidence type="ECO:0000313" key="11">
    <source>
        <dbReference type="Proteomes" id="UP000600071"/>
    </source>
</evidence>
<evidence type="ECO:0000256" key="5">
    <source>
        <dbReference type="ARBA" id="ARBA00022694"/>
    </source>
</evidence>
<evidence type="ECO:0000256" key="6">
    <source>
        <dbReference type="ARBA" id="ARBA00022884"/>
    </source>
</evidence>
<feature type="binding site" evidence="8">
    <location>
        <position position="99"/>
    </location>
    <ligand>
        <name>S-adenosyl-L-methionine</name>
        <dbReference type="ChEBI" id="CHEBI:59789"/>
    </ligand>
</feature>
<keyword evidence="4 8" id="KW-0949">S-adenosyl-L-methionine</keyword>
<dbReference type="InterPro" id="IPR029063">
    <property type="entry name" value="SAM-dependent_MTases_sf"/>
</dbReference>
<keyword evidence="5 8" id="KW-0819">tRNA processing</keyword>
<dbReference type="PROSITE" id="PS51626">
    <property type="entry name" value="SAM_MT_TRM1"/>
    <property type="match status" value="1"/>
</dbReference>
<dbReference type="GO" id="GO:0000049">
    <property type="term" value="F:tRNA binding"/>
    <property type="evidence" value="ECO:0007669"/>
    <property type="project" value="UniProtKB-UniRule"/>
</dbReference>
<dbReference type="FunFam" id="3.30.56.70:FF:000001">
    <property type="entry name" value="tRNA (guanine(26)-N(2))-dimethyltransferase"/>
    <property type="match status" value="1"/>
</dbReference>
<feature type="binding site" evidence="8">
    <location>
        <position position="83"/>
    </location>
    <ligand>
        <name>S-adenosyl-L-methionine</name>
        <dbReference type="ChEBI" id="CHEBI:59789"/>
    </ligand>
</feature>
<dbReference type="GO" id="GO:0002940">
    <property type="term" value="P:tRNA N2-guanine methylation"/>
    <property type="evidence" value="ECO:0007669"/>
    <property type="project" value="TreeGrafter"/>
</dbReference>
<comment type="similarity">
    <text evidence="8 9">Belongs to the class I-like SAM-binding methyltransferase superfamily. Trm1 family.</text>
</comment>
<comment type="caution">
    <text evidence="10">The sequence shown here is derived from an EMBL/GenBank/DDBJ whole genome shotgun (WGS) entry which is preliminary data.</text>
</comment>
<dbReference type="AlphaFoldDB" id="A0A832ZWK8"/>
<dbReference type="GO" id="GO:0160104">
    <property type="term" value="F:tRNA (guanine(26)-N2)-dimethyltransferase activity"/>
    <property type="evidence" value="ECO:0007669"/>
    <property type="project" value="UniProtKB-UniRule"/>
</dbReference>
<organism evidence="10 11">
    <name type="scientific">Pyrodictium delaneyi</name>
    <dbReference type="NCBI Taxonomy" id="1273541"/>
    <lineage>
        <taxon>Archaea</taxon>
        <taxon>Thermoproteota</taxon>
        <taxon>Thermoprotei</taxon>
        <taxon>Desulfurococcales</taxon>
        <taxon>Pyrodictiaceae</taxon>
        <taxon>Pyrodictium</taxon>
    </lineage>
</organism>
<keyword evidence="1 8" id="KW-0820">tRNA-binding</keyword>
<reference evidence="10" key="1">
    <citation type="journal article" date="2020" name="ISME J.">
        <title>Gammaproteobacteria mediating utilization of methyl-, sulfur- and petroleum organic compounds in deep ocean hydrothermal plumes.</title>
        <authorList>
            <person name="Zhou Z."/>
            <person name="Liu Y."/>
            <person name="Pan J."/>
            <person name="Cron B.R."/>
            <person name="Toner B.M."/>
            <person name="Anantharaman K."/>
            <person name="Breier J.A."/>
            <person name="Dick G.J."/>
            <person name="Li M."/>
        </authorList>
    </citation>
    <scope>NUCLEOTIDE SEQUENCE</scope>
    <source>
        <strain evidence="10">SZUA-1523</strain>
    </source>
</reference>
<feature type="binding site" evidence="8">
    <location>
        <position position="127"/>
    </location>
    <ligand>
        <name>S-adenosyl-L-methionine</name>
        <dbReference type="ChEBI" id="CHEBI:59789"/>
    </ligand>
</feature>
<keyword evidence="8" id="KW-0479">Metal-binding</keyword>
<dbReference type="InterPro" id="IPR042296">
    <property type="entry name" value="tRNA_met_Trm1_C"/>
</dbReference>
<accession>A0A832ZWK8</accession>
<evidence type="ECO:0000256" key="7">
    <source>
        <dbReference type="ARBA" id="ARBA00039099"/>
    </source>
</evidence>
<feature type="binding site" evidence="8">
    <location>
        <position position="128"/>
    </location>
    <ligand>
        <name>S-adenosyl-L-methionine</name>
        <dbReference type="ChEBI" id="CHEBI:59789"/>
    </ligand>
</feature>
<dbReference type="CDD" id="cd02440">
    <property type="entry name" value="AdoMet_MTases"/>
    <property type="match status" value="1"/>
</dbReference>
<gene>
    <name evidence="8" type="primary">trm1</name>
    <name evidence="10" type="ORF">EYH50_03400</name>
</gene>
<evidence type="ECO:0000256" key="9">
    <source>
        <dbReference type="PROSITE-ProRule" id="PRU00958"/>
    </source>
</evidence>
<evidence type="ECO:0000256" key="3">
    <source>
        <dbReference type="ARBA" id="ARBA00022679"/>
    </source>
</evidence>
<dbReference type="SUPFAM" id="SSF53335">
    <property type="entry name" value="S-adenosyl-L-methionine-dependent methyltransferases"/>
    <property type="match status" value="1"/>
</dbReference>
<dbReference type="HAMAP" id="MF_00290">
    <property type="entry name" value="tRNA_dimethyltr_TRM1"/>
    <property type="match status" value="1"/>
</dbReference>
<dbReference type="Gene3D" id="3.30.56.70">
    <property type="entry name" value="N2,N2-dimethylguanosine tRNA methyltransferase, C-terminal domain"/>
    <property type="match status" value="1"/>
</dbReference>
<evidence type="ECO:0000256" key="4">
    <source>
        <dbReference type="ARBA" id="ARBA00022691"/>
    </source>
</evidence>
<dbReference type="EC" id="2.1.1.216" evidence="7 8"/>
<dbReference type="Pfam" id="PF02005">
    <property type="entry name" value="TRM"/>
    <property type="match status" value="1"/>
</dbReference>
<comment type="function">
    <text evidence="8">Dimethylates a single guanine residue at position 26 of a number of tRNAs using S-adenosyl-L-methionine as donor of the methyl groups.</text>
</comment>
<keyword evidence="2 8" id="KW-0489">Methyltransferase</keyword>
<dbReference type="PANTHER" id="PTHR10631">
    <property type="entry name" value="N 2 ,N 2 -DIMETHYLGUANOSINE TRNA METHYLTRANSFERASE"/>
    <property type="match status" value="1"/>
</dbReference>
<dbReference type="Gene3D" id="3.40.50.150">
    <property type="entry name" value="Vaccinia Virus protein VP39"/>
    <property type="match status" value="1"/>
</dbReference>
<evidence type="ECO:0000313" key="10">
    <source>
        <dbReference type="EMBL" id="HIQ24074.1"/>
    </source>
</evidence>
<feature type="binding site" evidence="8">
    <location>
        <position position="279"/>
    </location>
    <ligand>
        <name>Zn(2+)</name>
        <dbReference type="ChEBI" id="CHEBI:29105"/>
    </ligand>
</feature>
<keyword evidence="8" id="KW-0862">Zinc</keyword>